<dbReference type="PANTHER" id="PTHR31893">
    <property type="entry name" value="TRANSMEMBRANE PROTEIN 151 HOMOLOG"/>
    <property type="match status" value="1"/>
</dbReference>
<evidence type="ECO:0000256" key="7">
    <source>
        <dbReference type="SAM" id="Phobius"/>
    </source>
</evidence>
<keyword evidence="3 7" id="KW-0812">Transmembrane</keyword>
<evidence type="ECO:0000256" key="3">
    <source>
        <dbReference type="ARBA" id="ARBA00022692"/>
    </source>
</evidence>
<evidence type="ECO:0000256" key="2">
    <source>
        <dbReference type="ARBA" id="ARBA00009583"/>
    </source>
</evidence>
<evidence type="ECO:0000313" key="9">
    <source>
        <dbReference type="Proteomes" id="UP000669903"/>
    </source>
</evidence>
<keyword evidence="9" id="KW-1185">Reference proteome</keyword>
<comment type="subcellular location">
    <subcellularLocation>
        <location evidence="1">Membrane</location>
        <topology evidence="1">Multi-pass membrane protein</topology>
    </subcellularLocation>
</comment>
<proteinExistence type="inferred from homology"/>
<dbReference type="Proteomes" id="UP000669903">
    <property type="component" value="Unassembled WGS sequence"/>
</dbReference>
<keyword evidence="5 7" id="KW-0472">Membrane</keyword>
<feature type="compositionally biased region" description="Basic and acidic residues" evidence="6">
    <location>
        <begin position="640"/>
        <end position="649"/>
    </location>
</feature>
<name>A0A836K1D1_9HYME</name>
<organism evidence="8 9">
    <name type="scientific">Acromyrmex charruanus</name>
    <dbReference type="NCBI Taxonomy" id="2715315"/>
    <lineage>
        <taxon>Eukaryota</taxon>
        <taxon>Metazoa</taxon>
        <taxon>Ecdysozoa</taxon>
        <taxon>Arthropoda</taxon>
        <taxon>Hexapoda</taxon>
        <taxon>Insecta</taxon>
        <taxon>Pterygota</taxon>
        <taxon>Neoptera</taxon>
        <taxon>Endopterygota</taxon>
        <taxon>Hymenoptera</taxon>
        <taxon>Apocrita</taxon>
        <taxon>Aculeata</taxon>
        <taxon>Formicoidea</taxon>
        <taxon>Formicidae</taxon>
        <taxon>Myrmicinae</taxon>
        <taxon>Acromyrmex</taxon>
    </lineage>
</organism>
<accession>A0A836K1D1</accession>
<evidence type="ECO:0000256" key="1">
    <source>
        <dbReference type="ARBA" id="ARBA00004141"/>
    </source>
</evidence>
<gene>
    <name evidence="8" type="primary">Tmem151b</name>
    <name evidence="8" type="ORF">G6Z76_0002609</name>
</gene>
<comment type="similarity">
    <text evidence="2">Belongs to the TMEM151 family.</text>
</comment>
<feature type="non-terminal residue" evidence="8">
    <location>
        <position position="1"/>
    </location>
</feature>
<evidence type="ECO:0000256" key="5">
    <source>
        <dbReference type="ARBA" id="ARBA00023136"/>
    </source>
</evidence>
<dbReference type="GO" id="GO:0016020">
    <property type="term" value="C:membrane"/>
    <property type="evidence" value="ECO:0007669"/>
    <property type="project" value="UniProtKB-SubCell"/>
</dbReference>
<keyword evidence="4 7" id="KW-1133">Transmembrane helix</keyword>
<feature type="region of interest" description="Disordered" evidence="6">
    <location>
        <begin position="628"/>
        <end position="660"/>
    </location>
</feature>
<feature type="transmembrane region" description="Helical" evidence="7">
    <location>
        <begin position="171"/>
        <end position="195"/>
    </location>
</feature>
<dbReference type="Pfam" id="PF14857">
    <property type="entry name" value="TMEM151"/>
    <property type="match status" value="2"/>
</dbReference>
<dbReference type="AlphaFoldDB" id="A0A836K1D1"/>
<dbReference type="EMBL" id="JAANIC010004024">
    <property type="protein sequence ID" value="KAG5336568.1"/>
    <property type="molecule type" value="Genomic_DNA"/>
</dbReference>
<protein>
    <submittedName>
        <fullName evidence="8">T151B protein</fullName>
    </submittedName>
</protein>
<sequence>MSLYARTVNKEEQTTREHQYFANRRIETTTFGNNADANCVVNINADANADVNIDANADANVDANADADAERRLLLSQRPVPQTLCGALQKEPNCKCLVLTVLIYGCLAAVTWCRCANVTKIMVNYTKFPIRSTRHVSSPCDDGYIYIPISTLFARSFHTLKCTSRYSLGSFIIILASFPLFVVQVAFMGMLYLVYLVECYHSPIRIDLLHAESQDSVLSKLAQLKMAQPRIWWKAVYYERVNTHSATTHYYYDYCGVKDISKELILEAKIPITKITLTKGFAFSNIRSATEFEEARSRFFAEQELSDDYMEMREGLDLGYNVNTMLVAVLGNPWFTNHYIYWSLSALLLSWPLRVIIEYKTQYADYQVTKLFGVNYDTPTSGEPIHASISQLSQPGSYMLAPSYSEALLMEPATPRNEPEQRRENWESREEMNVATDIVPSYSEALLYERAEQYDDQNAVLNNASATCTSNMTTIQYIRVSVINRYCLCRTLIFASPIQEVFPGDPFGGKDIVPVRNLRECSAREDDPANDSAMLTRPLSSRSPAVRDARCLPTDYPTRNPLRPESITYPLPHVMHSSWNNWHERKLQYLLHNRYPLEAMGTSARAEETSRGYRNDVSFRSYDGLHSERTNRWSTSSNEYDDRSREGHSKYLSNRRRQVTGLTRSLTERRPKVARLNRNFRRSFTGRMEDYRMENAKRTNFSIETSL</sequence>
<reference evidence="8" key="1">
    <citation type="submission" date="2020-03" db="EMBL/GenBank/DDBJ databases">
        <title>Relaxed selection underlies rapid genomic changes in the transitions from sociality to social parasitism in ants.</title>
        <authorList>
            <person name="Bi X."/>
        </authorList>
    </citation>
    <scope>NUCLEOTIDE SEQUENCE</scope>
    <source>
        <strain evidence="8">BGI-DK2014a</strain>
        <tissue evidence="8">Whole body</tissue>
    </source>
</reference>
<dbReference type="InterPro" id="IPR026767">
    <property type="entry name" value="Tmem151"/>
</dbReference>
<dbReference type="PANTHER" id="PTHR31893:SF5">
    <property type="entry name" value="TRANSMEMBRANE PROTEIN 151 HOMOLOG"/>
    <property type="match status" value="1"/>
</dbReference>
<evidence type="ECO:0000256" key="4">
    <source>
        <dbReference type="ARBA" id="ARBA00022989"/>
    </source>
</evidence>
<evidence type="ECO:0000256" key="6">
    <source>
        <dbReference type="SAM" id="MobiDB-lite"/>
    </source>
</evidence>
<evidence type="ECO:0000313" key="8">
    <source>
        <dbReference type="EMBL" id="KAG5336568.1"/>
    </source>
</evidence>
<feature type="non-terminal residue" evidence="8">
    <location>
        <position position="707"/>
    </location>
</feature>
<comment type="caution">
    <text evidence="8">The sequence shown here is derived from an EMBL/GenBank/DDBJ whole genome shotgun (WGS) entry which is preliminary data.</text>
</comment>